<dbReference type="InterPro" id="IPR000477">
    <property type="entry name" value="RT_dom"/>
</dbReference>
<dbReference type="PANTHER" id="PTHR33710:SF64">
    <property type="entry name" value="ENDONUCLEASE_EXONUCLEASE_PHOSPHATASE DOMAIN-CONTAINING PROTEIN"/>
    <property type="match status" value="1"/>
</dbReference>
<sequence length="431" mass="49326">MDEKLGSDHLHLADMAEFGSCLDVSGLTDHPAIGCHFTWNNKQGDGLRWAKLDRVLVNQLWLGSVGAAATFLQAGVSDHSPGLVHILEDRAPSRTNFRYMNCWALSSNLKPRVLENWQCARYGERIYVLFHKLKGLKRHLKENHFSSFSGLSSKVKEAKRELLSCQHQLQASPQDPHLLRQEKQLLAEFSLLKRAEMQDLSQRAKVQEMRISDSSTQFFYSRIAVRKFQNTFRSILDDYGQLCMGLWDVVQGLPPTIHNSWVPLRLSCLFQLICFSRIGFHQLLVMLWFNLSGFLKFLRLLNLLIETKVQGVMHKAANSTLLVLVPKMETLSYVKDFRPIACCTTFYKVVSKIMVNRLKEVLDFNIGPEQAAFVANRDLFDNSMLSHELASKYGRAYLTPRCLFKVDIQKAFDSMGWVFLHSCLLQLGYSG</sequence>
<feature type="domain" description="Reverse transcriptase" evidence="1">
    <location>
        <begin position="329"/>
        <end position="424"/>
    </location>
</feature>
<proteinExistence type="predicted"/>
<dbReference type="AlphaFoldDB" id="A0AAW1HJ22"/>
<gene>
    <name evidence="2" type="ORF">RND81_11G073100</name>
</gene>
<evidence type="ECO:0000313" key="2">
    <source>
        <dbReference type="EMBL" id="KAK9676377.1"/>
    </source>
</evidence>
<reference evidence="2" key="1">
    <citation type="submission" date="2024-03" db="EMBL/GenBank/DDBJ databases">
        <title>WGS assembly of Saponaria officinalis var. Norfolk2.</title>
        <authorList>
            <person name="Jenkins J."/>
            <person name="Shu S."/>
            <person name="Grimwood J."/>
            <person name="Barry K."/>
            <person name="Goodstein D."/>
            <person name="Schmutz J."/>
            <person name="Leebens-Mack J."/>
            <person name="Osbourn A."/>
        </authorList>
    </citation>
    <scope>NUCLEOTIDE SEQUENCE [LARGE SCALE GENOMIC DNA]</scope>
    <source>
        <strain evidence="2">JIC</strain>
    </source>
</reference>
<evidence type="ECO:0000313" key="3">
    <source>
        <dbReference type="Proteomes" id="UP001443914"/>
    </source>
</evidence>
<evidence type="ECO:0000259" key="1">
    <source>
        <dbReference type="Pfam" id="PF00078"/>
    </source>
</evidence>
<keyword evidence="3" id="KW-1185">Reference proteome</keyword>
<name>A0AAW1HJ22_SAPOF</name>
<dbReference type="Pfam" id="PF00078">
    <property type="entry name" value="RVT_1"/>
    <property type="match status" value="1"/>
</dbReference>
<accession>A0AAW1HJ22</accession>
<protein>
    <recommendedName>
        <fullName evidence="1">Reverse transcriptase domain-containing protein</fullName>
    </recommendedName>
</protein>
<dbReference type="EMBL" id="JBDFQZ010000011">
    <property type="protein sequence ID" value="KAK9676377.1"/>
    <property type="molecule type" value="Genomic_DNA"/>
</dbReference>
<organism evidence="2 3">
    <name type="scientific">Saponaria officinalis</name>
    <name type="common">Common soapwort</name>
    <name type="synonym">Lychnis saponaria</name>
    <dbReference type="NCBI Taxonomy" id="3572"/>
    <lineage>
        <taxon>Eukaryota</taxon>
        <taxon>Viridiplantae</taxon>
        <taxon>Streptophyta</taxon>
        <taxon>Embryophyta</taxon>
        <taxon>Tracheophyta</taxon>
        <taxon>Spermatophyta</taxon>
        <taxon>Magnoliopsida</taxon>
        <taxon>eudicotyledons</taxon>
        <taxon>Gunneridae</taxon>
        <taxon>Pentapetalae</taxon>
        <taxon>Caryophyllales</taxon>
        <taxon>Caryophyllaceae</taxon>
        <taxon>Caryophylleae</taxon>
        <taxon>Saponaria</taxon>
    </lineage>
</organism>
<dbReference type="Proteomes" id="UP001443914">
    <property type="component" value="Unassembled WGS sequence"/>
</dbReference>
<dbReference type="PANTHER" id="PTHR33710">
    <property type="entry name" value="BNAC02G09200D PROTEIN"/>
    <property type="match status" value="1"/>
</dbReference>
<comment type="caution">
    <text evidence="2">The sequence shown here is derived from an EMBL/GenBank/DDBJ whole genome shotgun (WGS) entry which is preliminary data.</text>
</comment>